<keyword evidence="2" id="KW-1185">Reference proteome</keyword>
<protein>
    <recommendedName>
        <fullName evidence="3">Lipoprotein</fullName>
    </recommendedName>
</protein>
<proteinExistence type="predicted"/>
<evidence type="ECO:0000313" key="2">
    <source>
        <dbReference type="Proteomes" id="UP001198565"/>
    </source>
</evidence>
<sequence>MVTLAAVALTGCSGGTAALPRPQSSALPQAHVDLISGISLPLEKFMSTSAQDQVIARGRHRLETTCLRRFGVPATATESAEGPPDAANLPSRYGVSSLAQAERYGYHYTYPTEAAPARLSEDQYTVLTGHLRPSSSTGTPVVEHSWHGRALPDGGCYGEATRSLFDGAPPDMQQVEQLDAHSFFQAEDTPGVKGVISAWSACMRRRGYQVASPLSKQLAPAPGPKPSTDEVDTAVADVECKRSTQLISVWAQAERRIQAMQVRQYQQELESAYRAYSAAVARAADVR</sequence>
<organism evidence="1 2">
    <name type="scientific">Streptantibioticus parmotrematis</name>
    <dbReference type="NCBI Taxonomy" id="2873249"/>
    <lineage>
        <taxon>Bacteria</taxon>
        <taxon>Bacillati</taxon>
        <taxon>Actinomycetota</taxon>
        <taxon>Actinomycetes</taxon>
        <taxon>Kitasatosporales</taxon>
        <taxon>Streptomycetaceae</taxon>
        <taxon>Streptantibioticus</taxon>
    </lineage>
</organism>
<gene>
    <name evidence="1" type="ORF">K7472_27040</name>
</gene>
<evidence type="ECO:0008006" key="3">
    <source>
        <dbReference type="Google" id="ProtNLM"/>
    </source>
</evidence>
<dbReference type="Proteomes" id="UP001198565">
    <property type="component" value="Unassembled WGS sequence"/>
</dbReference>
<evidence type="ECO:0000313" key="1">
    <source>
        <dbReference type="EMBL" id="MBY8888470.1"/>
    </source>
</evidence>
<reference evidence="1 2" key="1">
    <citation type="submission" date="2021-08" db="EMBL/GenBank/DDBJ databases">
        <title>Streptomyces sp. PTM05 isolated from lichen.</title>
        <authorList>
            <person name="Somphong A."/>
            <person name="Phongsopitanun W."/>
            <person name="Tanasupawat S."/>
        </authorList>
    </citation>
    <scope>NUCLEOTIDE SEQUENCE [LARGE SCALE GENOMIC DNA]</scope>
    <source>
        <strain evidence="1 2">Ptm05</strain>
    </source>
</reference>
<name>A0ABS7QZ26_9ACTN</name>
<comment type="caution">
    <text evidence="1">The sequence shown here is derived from an EMBL/GenBank/DDBJ whole genome shotgun (WGS) entry which is preliminary data.</text>
</comment>
<dbReference type="EMBL" id="JAINVZ010000025">
    <property type="protein sequence ID" value="MBY8888470.1"/>
    <property type="molecule type" value="Genomic_DNA"/>
</dbReference>
<dbReference type="RefSeq" id="WP_222981196.1">
    <property type="nucleotide sequence ID" value="NZ_JAINVZ010000025.1"/>
</dbReference>
<accession>A0ABS7QZ26</accession>